<sequence length="48" mass="5890">MSTCTYARIYIRKVLYSILGYLDRSYRNVVTEKSFGFKEFEYYILKFI</sequence>
<name>X8IPV9_9FIRM</name>
<protein>
    <submittedName>
        <fullName evidence="1">Uncharacterized protein</fullName>
    </submittedName>
</protein>
<dbReference type="Proteomes" id="UP000022645">
    <property type="component" value="Unassembled WGS sequence"/>
</dbReference>
<proteinExistence type="predicted"/>
<evidence type="ECO:0000313" key="1">
    <source>
        <dbReference type="EMBL" id="EUC52143.1"/>
    </source>
</evidence>
<dbReference type="AlphaFoldDB" id="X8IPV9"/>
<gene>
    <name evidence="1" type="ORF">HMPREF0581_0286</name>
</gene>
<evidence type="ECO:0000313" key="2">
    <source>
        <dbReference type="Proteomes" id="UP000022645"/>
    </source>
</evidence>
<organism evidence="1 2">
    <name type="scientific">Mogibacterium timidum ATCC 33093</name>
    <dbReference type="NCBI Taxonomy" id="1401079"/>
    <lineage>
        <taxon>Bacteria</taxon>
        <taxon>Bacillati</taxon>
        <taxon>Bacillota</taxon>
        <taxon>Clostridia</taxon>
        <taxon>Peptostreptococcales</taxon>
        <taxon>Anaerovoracaceae</taxon>
        <taxon>Mogibacterium</taxon>
    </lineage>
</organism>
<accession>X8IPV9</accession>
<comment type="caution">
    <text evidence="1">The sequence shown here is derived from an EMBL/GenBank/DDBJ whole genome shotgun (WGS) entry which is preliminary data.</text>
</comment>
<reference evidence="1 2" key="1">
    <citation type="submission" date="2014-01" db="EMBL/GenBank/DDBJ databases">
        <authorList>
            <person name="Durkin A.S."/>
            <person name="McCorrison J."/>
            <person name="Torralba M."/>
            <person name="Gillis M."/>
            <person name="Haft D.H."/>
            <person name="Methe B."/>
            <person name="Sutton G."/>
            <person name="Nelson K.E."/>
        </authorList>
    </citation>
    <scope>NUCLEOTIDE SEQUENCE [LARGE SCALE GENOMIC DNA]</scope>
    <source>
        <strain evidence="1 2">ATCC 33093</strain>
    </source>
</reference>
<dbReference type="EMBL" id="JALU01000020">
    <property type="protein sequence ID" value="EUC52143.1"/>
    <property type="molecule type" value="Genomic_DNA"/>
</dbReference>